<keyword evidence="3 10" id="KW-0813">Transport</keyword>
<evidence type="ECO:0000256" key="4">
    <source>
        <dbReference type="ARBA" id="ARBA00022475"/>
    </source>
</evidence>
<protein>
    <recommendedName>
        <fullName evidence="10">Type II secretion system protein K</fullName>
    </recommendedName>
</protein>
<evidence type="ECO:0000256" key="3">
    <source>
        <dbReference type="ARBA" id="ARBA00022448"/>
    </source>
</evidence>
<evidence type="ECO:0000256" key="6">
    <source>
        <dbReference type="ARBA" id="ARBA00022692"/>
    </source>
</evidence>
<evidence type="ECO:0000259" key="11">
    <source>
        <dbReference type="Pfam" id="PF03934"/>
    </source>
</evidence>
<evidence type="ECO:0000313" key="13">
    <source>
        <dbReference type="EMBL" id="GAL37171.1"/>
    </source>
</evidence>
<dbReference type="Pfam" id="PF03934">
    <property type="entry name" value="T2SSK"/>
    <property type="match status" value="1"/>
</dbReference>
<evidence type="ECO:0000256" key="9">
    <source>
        <dbReference type="ARBA" id="ARBA00023136"/>
    </source>
</evidence>
<sequence length="341" mass="38248">MTRVTVKSQKGVALIVILLLLAIMVSIAATMSERLFSQFTRASNQVNYQQAYWYAIGVEALASVAIKESYKDNKDSVNLNQPWAIEERTYPLDYGEATGYIRDMQACFNINALSTVQPNQNSATKPFLVRFFQKLLEESGVENYQAEQVADSTWEFVNKETSVRSVSGVGDSYYESLSPAYVAANGLIADSSELRAINQMSGEAMLSISPFVCALPTSDWRLNVNTLVEEQAGLLSALFAPNLSLENARQMIENRPFDGWSGIDKFLAEPQMASVDDNTKQQAQQYLAVDSAYFEMDTQVVVGESRMRLRSLFYSQDRQEVTVVRRRFGGFSERVLNRSPE</sequence>
<evidence type="ECO:0000256" key="8">
    <source>
        <dbReference type="ARBA" id="ARBA00022989"/>
    </source>
</evidence>
<dbReference type="NCBIfam" id="NF037980">
    <property type="entry name" value="T2SS_GspK"/>
    <property type="match status" value="1"/>
</dbReference>
<dbReference type="InterPro" id="IPR038072">
    <property type="entry name" value="GspK_central_sf"/>
</dbReference>
<keyword evidence="9 10" id="KW-0472">Membrane</keyword>
<keyword evidence="7" id="KW-0653">Protein transport</keyword>
<keyword evidence="6" id="KW-0812">Transmembrane</keyword>
<dbReference type="EMBL" id="BBMT01000015">
    <property type="protein sequence ID" value="GAL37171.1"/>
    <property type="molecule type" value="Genomic_DNA"/>
</dbReference>
<dbReference type="Proteomes" id="UP000029224">
    <property type="component" value="Unassembled WGS sequence"/>
</dbReference>
<feature type="domain" description="T2SS protein K second SAM-like" evidence="11">
    <location>
        <begin position="222"/>
        <end position="289"/>
    </location>
</feature>
<dbReference type="SUPFAM" id="SSF158544">
    <property type="entry name" value="GspK insert domain-like"/>
    <property type="match status" value="2"/>
</dbReference>
<dbReference type="OrthoDB" id="9788973at2"/>
<dbReference type="Pfam" id="PF21687">
    <property type="entry name" value="T2SSK_1st"/>
    <property type="match status" value="1"/>
</dbReference>
<evidence type="ECO:0000256" key="10">
    <source>
        <dbReference type="PIRNR" id="PIRNR002786"/>
    </source>
</evidence>
<comment type="similarity">
    <text evidence="2 10">Belongs to the GSP K family.</text>
</comment>
<dbReference type="PANTHER" id="PTHR38831:SF1">
    <property type="entry name" value="TYPE II SECRETION SYSTEM PROTEIN K-RELATED"/>
    <property type="match status" value="1"/>
</dbReference>
<dbReference type="AlphaFoldDB" id="A0A090TB57"/>
<dbReference type="SUPFAM" id="SSF54523">
    <property type="entry name" value="Pili subunits"/>
    <property type="match status" value="1"/>
</dbReference>
<dbReference type="PANTHER" id="PTHR38831">
    <property type="entry name" value="TYPE II SECRETION SYSTEM PROTEIN K"/>
    <property type="match status" value="1"/>
</dbReference>
<evidence type="ECO:0000259" key="12">
    <source>
        <dbReference type="Pfam" id="PF21687"/>
    </source>
</evidence>
<dbReference type="InterPro" id="IPR049179">
    <property type="entry name" value="T2SSK_SAM-like_2nd"/>
</dbReference>
<organism evidence="13 14">
    <name type="scientific">Vibrio maritimus</name>
    <dbReference type="NCBI Taxonomy" id="990268"/>
    <lineage>
        <taxon>Bacteria</taxon>
        <taxon>Pseudomonadati</taxon>
        <taxon>Pseudomonadota</taxon>
        <taxon>Gammaproteobacteria</taxon>
        <taxon>Vibrionales</taxon>
        <taxon>Vibrionaceae</taxon>
        <taxon>Vibrio</taxon>
    </lineage>
</organism>
<name>A0A090TB57_9VIBR</name>
<keyword evidence="4 10" id="KW-1003">Cell membrane</keyword>
<dbReference type="InterPro" id="IPR049031">
    <property type="entry name" value="T2SSK_SAM-like_1st"/>
</dbReference>
<evidence type="ECO:0000256" key="1">
    <source>
        <dbReference type="ARBA" id="ARBA00004533"/>
    </source>
</evidence>
<reference evidence="13 14" key="1">
    <citation type="submission" date="2014-09" db="EMBL/GenBank/DDBJ databases">
        <title>Vibrio maritimus JCM 19240. (C210) whole genome shotgun sequence.</title>
        <authorList>
            <person name="Sawabe T."/>
            <person name="Meirelles P."/>
            <person name="Nakanishi M."/>
            <person name="Sayaka M."/>
            <person name="Hattori M."/>
            <person name="Ohkuma M."/>
        </authorList>
    </citation>
    <scope>NUCLEOTIDE SEQUENCE [LARGE SCALE GENOMIC DNA]</scope>
    <source>
        <strain evidence="13 14">JCM 19240</strain>
    </source>
</reference>
<feature type="domain" description="T2SS protein K first SAM-like" evidence="12">
    <location>
        <begin position="106"/>
        <end position="217"/>
    </location>
</feature>
<dbReference type="Gene3D" id="3.30.1300.30">
    <property type="entry name" value="GSPII I/J protein-like"/>
    <property type="match status" value="1"/>
</dbReference>
<gene>
    <name evidence="13" type="ORF">JCM19240_4574</name>
</gene>
<evidence type="ECO:0000256" key="5">
    <source>
        <dbReference type="ARBA" id="ARBA00022519"/>
    </source>
</evidence>
<accession>A0A090TB57</accession>
<dbReference type="InterPro" id="IPR045584">
    <property type="entry name" value="Pilin-like"/>
</dbReference>
<keyword evidence="8" id="KW-1133">Transmembrane helix</keyword>
<keyword evidence="5 10" id="KW-0997">Cell inner membrane</keyword>
<evidence type="ECO:0000256" key="2">
    <source>
        <dbReference type="ARBA" id="ARBA00007246"/>
    </source>
</evidence>
<reference evidence="13 14" key="2">
    <citation type="submission" date="2014-09" db="EMBL/GenBank/DDBJ databases">
        <authorList>
            <consortium name="NBRP consortium"/>
            <person name="Sawabe T."/>
            <person name="Meirelles P."/>
            <person name="Nakanishi M."/>
            <person name="Sayaka M."/>
            <person name="Hattori M."/>
            <person name="Ohkuma M."/>
        </authorList>
    </citation>
    <scope>NUCLEOTIDE SEQUENCE [LARGE SCALE GENOMIC DNA]</scope>
    <source>
        <strain evidence="13 14">JCM 19240</strain>
    </source>
</reference>
<dbReference type="GO" id="GO:0005886">
    <property type="term" value="C:plasma membrane"/>
    <property type="evidence" value="ECO:0007669"/>
    <property type="project" value="UniProtKB-SubCell"/>
</dbReference>
<dbReference type="InterPro" id="IPR005628">
    <property type="entry name" value="GspK"/>
</dbReference>
<dbReference type="GO" id="GO:0009306">
    <property type="term" value="P:protein secretion"/>
    <property type="evidence" value="ECO:0007669"/>
    <property type="project" value="InterPro"/>
</dbReference>
<dbReference type="Gene3D" id="1.10.40.60">
    <property type="entry name" value="EpsJ-like"/>
    <property type="match status" value="2"/>
</dbReference>
<evidence type="ECO:0000313" key="14">
    <source>
        <dbReference type="Proteomes" id="UP000029224"/>
    </source>
</evidence>
<comment type="caution">
    <text evidence="13">The sequence shown here is derived from an EMBL/GenBank/DDBJ whole genome shotgun (WGS) entry which is preliminary data.</text>
</comment>
<evidence type="ECO:0000256" key="7">
    <source>
        <dbReference type="ARBA" id="ARBA00022927"/>
    </source>
</evidence>
<dbReference type="PIRSF" id="PIRSF002786">
    <property type="entry name" value="XcpX"/>
    <property type="match status" value="1"/>
</dbReference>
<comment type="subcellular location">
    <subcellularLocation>
        <location evidence="1 10">Cell inner membrane</location>
    </subcellularLocation>
</comment>
<proteinExistence type="inferred from homology"/>
<keyword evidence="14" id="KW-1185">Reference proteome</keyword>